<feature type="transmembrane region" description="Helical" evidence="2">
    <location>
        <begin position="315"/>
        <end position="333"/>
    </location>
</feature>
<dbReference type="EMBL" id="AQQR01000037">
    <property type="protein sequence ID" value="OWU66788.1"/>
    <property type="molecule type" value="Genomic_DNA"/>
</dbReference>
<dbReference type="RefSeq" id="WP_088652964.1">
    <property type="nucleotide sequence ID" value="NZ_AQQR01000037.1"/>
</dbReference>
<evidence type="ECO:0000313" key="4">
    <source>
        <dbReference type="Proteomes" id="UP000215377"/>
    </source>
</evidence>
<feature type="transmembrane region" description="Helical" evidence="2">
    <location>
        <begin position="248"/>
        <end position="267"/>
    </location>
</feature>
<sequence>MTNDQFLGYLSLGSFFLPAIIGITRDIRSYKVPKTGSFLAAILVGALCFLAFNGLHERGDEFFPTFKFLVWFLSPAFVHDIIYPIIIPIFLTLTYFFVLEDRYFSERGKFFKPFNHVDTNAILTATRTTGVEEVEERFRSYVLQPYIAANRTTHAGREGYVRLPYQLALLHPHFRGTGADRLAWKIILYPFILKIGAVVIYLVAELAFALGVEAYLENASTTENILYTLFSGTVTYAVNAIHATIRDFFSYFVIPVIDLLPLLFGGAFSEDPWFWNSPIGRIHMNQWAVLVYYALIFVLVTPIRSWVTPQVAHRVITSLISVNIALIMLFVWTEYDNYAARYSFRETVNALITYQAQHSYLDWFVSPATISTVGNAIENAVDFVANNGKWPVTILWAVLGGFIQSRMHSPTTAIRVSLSVPEPDFYRTAFTSTLEVDVQKELLAQAQATAEHPADGEAVTPPEQAAPPKLWMPGDKDPDAPQPKLLLADGPKGQE</sequence>
<accession>A0A225NB08</accession>
<reference evidence="3 4" key="1">
    <citation type="submission" date="2013-04" db="EMBL/GenBank/DDBJ databases">
        <title>Oceanicola sp. 22II1-22F33 Genome Sequencing.</title>
        <authorList>
            <person name="Lai Q."/>
            <person name="Li G."/>
            <person name="Shao Z."/>
        </authorList>
    </citation>
    <scope>NUCLEOTIDE SEQUENCE [LARGE SCALE GENOMIC DNA]</scope>
    <source>
        <strain evidence="3 4">22II1-22F33</strain>
    </source>
</reference>
<keyword evidence="4" id="KW-1185">Reference proteome</keyword>
<name>A0A225NB08_9RHOB</name>
<keyword evidence="2" id="KW-0472">Membrane</keyword>
<organism evidence="3 4">
    <name type="scientific">Marinibacterium profundimaris</name>
    <dbReference type="NCBI Taxonomy" id="1679460"/>
    <lineage>
        <taxon>Bacteria</taxon>
        <taxon>Pseudomonadati</taxon>
        <taxon>Pseudomonadota</taxon>
        <taxon>Alphaproteobacteria</taxon>
        <taxon>Rhodobacterales</taxon>
        <taxon>Paracoccaceae</taxon>
        <taxon>Marinibacterium</taxon>
    </lineage>
</organism>
<feature type="transmembrane region" description="Helical" evidence="2">
    <location>
        <begin position="287"/>
        <end position="303"/>
    </location>
</feature>
<gene>
    <name evidence="3" type="ORF">ATO3_27380</name>
</gene>
<keyword evidence="2" id="KW-1133">Transmembrane helix</keyword>
<dbReference type="Proteomes" id="UP000215377">
    <property type="component" value="Unassembled WGS sequence"/>
</dbReference>
<feature type="transmembrane region" description="Helical" evidence="2">
    <location>
        <begin position="6"/>
        <end position="24"/>
    </location>
</feature>
<keyword evidence="2" id="KW-0812">Transmembrane</keyword>
<proteinExistence type="predicted"/>
<dbReference type="AlphaFoldDB" id="A0A225NB08"/>
<feature type="region of interest" description="Disordered" evidence="1">
    <location>
        <begin position="447"/>
        <end position="495"/>
    </location>
</feature>
<comment type="caution">
    <text evidence="3">The sequence shown here is derived from an EMBL/GenBank/DDBJ whole genome shotgun (WGS) entry which is preliminary data.</text>
</comment>
<evidence type="ECO:0000256" key="1">
    <source>
        <dbReference type="SAM" id="MobiDB-lite"/>
    </source>
</evidence>
<feature type="transmembrane region" description="Helical" evidence="2">
    <location>
        <begin position="36"/>
        <end position="56"/>
    </location>
</feature>
<feature type="transmembrane region" description="Helical" evidence="2">
    <location>
        <begin position="76"/>
        <end position="99"/>
    </location>
</feature>
<feature type="transmembrane region" description="Helical" evidence="2">
    <location>
        <begin position="191"/>
        <end position="212"/>
    </location>
</feature>
<evidence type="ECO:0000313" key="3">
    <source>
        <dbReference type="EMBL" id="OWU66788.1"/>
    </source>
</evidence>
<feature type="transmembrane region" description="Helical" evidence="2">
    <location>
        <begin position="224"/>
        <end position="241"/>
    </location>
</feature>
<protein>
    <submittedName>
        <fullName evidence="3">Uncharacterized protein</fullName>
    </submittedName>
</protein>
<evidence type="ECO:0000256" key="2">
    <source>
        <dbReference type="SAM" id="Phobius"/>
    </source>
</evidence>